<dbReference type="EMBL" id="GBRH01214374">
    <property type="protein sequence ID" value="JAD83521.1"/>
    <property type="molecule type" value="Transcribed_RNA"/>
</dbReference>
<dbReference type="AlphaFoldDB" id="A0A0A9D6U7"/>
<reference evidence="1" key="1">
    <citation type="submission" date="2014-09" db="EMBL/GenBank/DDBJ databases">
        <authorList>
            <person name="Magalhaes I.L.F."/>
            <person name="Oliveira U."/>
            <person name="Santos F.R."/>
            <person name="Vidigal T.H.D.A."/>
            <person name="Brescovit A.D."/>
            <person name="Santos A.J."/>
        </authorList>
    </citation>
    <scope>NUCLEOTIDE SEQUENCE</scope>
    <source>
        <tissue evidence="1">Shoot tissue taken approximately 20 cm above the soil surface</tissue>
    </source>
</reference>
<name>A0A0A9D6U7_ARUDO</name>
<sequence>MNNAWTNAKLPSECLKLSCSKPTRKIDATCTDKLLIFCHFFLSR</sequence>
<accession>A0A0A9D6U7</accession>
<proteinExistence type="predicted"/>
<organism evidence="1">
    <name type="scientific">Arundo donax</name>
    <name type="common">Giant reed</name>
    <name type="synonym">Donax arundinaceus</name>
    <dbReference type="NCBI Taxonomy" id="35708"/>
    <lineage>
        <taxon>Eukaryota</taxon>
        <taxon>Viridiplantae</taxon>
        <taxon>Streptophyta</taxon>
        <taxon>Embryophyta</taxon>
        <taxon>Tracheophyta</taxon>
        <taxon>Spermatophyta</taxon>
        <taxon>Magnoliopsida</taxon>
        <taxon>Liliopsida</taxon>
        <taxon>Poales</taxon>
        <taxon>Poaceae</taxon>
        <taxon>PACMAD clade</taxon>
        <taxon>Arundinoideae</taxon>
        <taxon>Arundineae</taxon>
        <taxon>Arundo</taxon>
    </lineage>
</organism>
<protein>
    <submittedName>
        <fullName evidence="1">Uncharacterized protein</fullName>
    </submittedName>
</protein>
<evidence type="ECO:0000313" key="1">
    <source>
        <dbReference type="EMBL" id="JAD83521.1"/>
    </source>
</evidence>
<reference evidence="1" key="2">
    <citation type="journal article" date="2015" name="Data Brief">
        <title>Shoot transcriptome of the giant reed, Arundo donax.</title>
        <authorList>
            <person name="Barrero R.A."/>
            <person name="Guerrero F.D."/>
            <person name="Moolhuijzen P."/>
            <person name="Goolsby J.A."/>
            <person name="Tidwell J."/>
            <person name="Bellgard S.E."/>
            <person name="Bellgard M.I."/>
        </authorList>
    </citation>
    <scope>NUCLEOTIDE SEQUENCE</scope>
    <source>
        <tissue evidence="1">Shoot tissue taken approximately 20 cm above the soil surface</tissue>
    </source>
</reference>